<protein>
    <submittedName>
        <fullName evidence="1">Uncharacterized protein</fullName>
    </submittedName>
</protein>
<dbReference type="Gene3D" id="3.10.10.10">
    <property type="entry name" value="HIV Type 1 Reverse Transcriptase, subunit A, domain 1"/>
    <property type="match status" value="1"/>
</dbReference>
<name>A0A371GXW5_MUCPR</name>
<dbReference type="PANTHER" id="PTHR24559">
    <property type="entry name" value="TRANSPOSON TY3-I GAG-POL POLYPROTEIN"/>
    <property type="match status" value="1"/>
</dbReference>
<feature type="non-terminal residue" evidence="1">
    <location>
        <position position="1"/>
    </location>
</feature>
<dbReference type="InterPro" id="IPR043502">
    <property type="entry name" value="DNA/RNA_pol_sf"/>
</dbReference>
<dbReference type="Proteomes" id="UP000257109">
    <property type="component" value="Unassembled WGS sequence"/>
</dbReference>
<dbReference type="EMBL" id="QJKJ01004140">
    <property type="protein sequence ID" value="RDX95394.1"/>
    <property type="molecule type" value="Genomic_DNA"/>
</dbReference>
<dbReference type="SUPFAM" id="SSF56672">
    <property type="entry name" value="DNA/RNA polymerases"/>
    <property type="match status" value="1"/>
</dbReference>
<dbReference type="AlphaFoldDB" id="A0A371GXW5"/>
<evidence type="ECO:0000313" key="1">
    <source>
        <dbReference type="EMBL" id="RDX95394.1"/>
    </source>
</evidence>
<reference evidence="1" key="1">
    <citation type="submission" date="2018-05" db="EMBL/GenBank/DDBJ databases">
        <title>Draft genome of Mucuna pruriens seed.</title>
        <authorList>
            <person name="Nnadi N.E."/>
            <person name="Vos R."/>
            <person name="Hasami M.H."/>
            <person name="Devisetty U.K."/>
            <person name="Aguiy J.C."/>
        </authorList>
    </citation>
    <scope>NUCLEOTIDE SEQUENCE [LARGE SCALE GENOMIC DNA]</scope>
    <source>
        <strain evidence="1">JCA_2017</strain>
    </source>
</reference>
<accession>A0A371GXW5</accession>
<comment type="caution">
    <text evidence="1">The sequence shown here is derived from an EMBL/GenBank/DDBJ whole genome shotgun (WGS) entry which is preliminary data.</text>
</comment>
<sequence>MHKILLEEDARPIIYPIADSQWVSTVQVVPKKSEMTIIKNRQDEMNSWRVCINYRKLNQATLKDHFPLPFIDQIHIAYGSTQDHFHMFVWNVRIYKDTVQTLQRPKHFLEIHEQHFLISFGGLHGGFHG</sequence>
<gene>
    <name evidence="1" type="ORF">CR513_22094</name>
</gene>
<keyword evidence="2" id="KW-1185">Reference proteome</keyword>
<dbReference type="InterPro" id="IPR053134">
    <property type="entry name" value="RNA-dir_DNA_polymerase"/>
</dbReference>
<proteinExistence type="predicted"/>
<dbReference type="OrthoDB" id="1738562at2759"/>
<organism evidence="1 2">
    <name type="scientific">Mucuna pruriens</name>
    <name type="common">Velvet bean</name>
    <name type="synonym">Dolichos pruriens</name>
    <dbReference type="NCBI Taxonomy" id="157652"/>
    <lineage>
        <taxon>Eukaryota</taxon>
        <taxon>Viridiplantae</taxon>
        <taxon>Streptophyta</taxon>
        <taxon>Embryophyta</taxon>
        <taxon>Tracheophyta</taxon>
        <taxon>Spermatophyta</taxon>
        <taxon>Magnoliopsida</taxon>
        <taxon>eudicotyledons</taxon>
        <taxon>Gunneridae</taxon>
        <taxon>Pentapetalae</taxon>
        <taxon>rosids</taxon>
        <taxon>fabids</taxon>
        <taxon>Fabales</taxon>
        <taxon>Fabaceae</taxon>
        <taxon>Papilionoideae</taxon>
        <taxon>50 kb inversion clade</taxon>
        <taxon>NPAAA clade</taxon>
        <taxon>indigoferoid/millettioid clade</taxon>
        <taxon>Phaseoleae</taxon>
        <taxon>Mucuna</taxon>
    </lineage>
</organism>
<dbReference type="PANTHER" id="PTHR24559:SF444">
    <property type="entry name" value="REVERSE TRANSCRIPTASE DOMAIN-CONTAINING PROTEIN"/>
    <property type="match status" value="1"/>
</dbReference>
<evidence type="ECO:0000313" key="2">
    <source>
        <dbReference type="Proteomes" id="UP000257109"/>
    </source>
</evidence>